<dbReference type="Proteomes" id="UP000717585">
    <property type="component" value="Unassembled WGS sequence"/>
</dbReference>
<reference evidence="1" key="1">
    <citation type="submission" date="2021-05" db="EMBL/GenBank/DDBJ databases">
        <title>A free-living protist that lacks canonical eukaryotic 1 DNA replication and segregation systems.</title>
        <authorList>
            <person name="Salas-Leiva D.E."/>
            <person name="Tromer E.C."/>
            <person name="Curtis B.A."/>
            <person name="Jerlstrom-Hultqvist J."/>
            <person name="Kolisko M."/>
            <person name="Yi Z."/>
            <person name="Salas-Leiva J.S."/>
            <person name="Gallot-Lavallee L."/>
            <person name="Kops G.J.P.L."/>
            <person name="Archibald J.M."/>
            <person name="Simpson A.G.B."/>
            <person name="Roger A.J."/>
        </authorList>
    </citation>
    <scope>NUCLEOTIDE SEQUENCE</scope>
    <source>
        <strain evidence="1">BICM</strain>
    </source>
</reference>
<sequence>MADSTPVARSEHYKAPMNTGLSEIPVIAAEYLPLPEYPSKNVSIESDYRKGTSLLNRLFSLLDTTTPVTISTLTDTAHVNMNASLLPQAFAVDDNHLDVIRSRIEEEYNAEVLKLSAAPMTMKRTYSILGSTFRFEFDVHGIYSERGELCPIVMIREEHREAALTSPCRRVIGQIPRLIMGFALAAMDAQHGIMCFVDDKAGVTLVRASYVHTCLPFRRRLVALTHMIFIQGRMGKETGDARESAMERHSFLPFDIFVETLVVLTTSRSSKPGTPLAND</sequence>
<dbReference type="EMBL" id="JAHDYR010000053">
    <property type="protein sequence ID" value="KAG9391471.1"/>
    <property type="molecule type" value="Genomic_DNA"/>
</dbReference>
<comment type="caution">
    <text evidence="1">The sequence shown here is derived from an EMBL/GenBank/DDBJ whole genome shotgun (WGS) entry which is preliminary data.</text>
</comment>
<evidence type="ECO:0000313" key="2">
    <source>
        <dbReference type="Proteomes" id="UP000717585"/>
    </source>
</evidence>
<name>A0A8J6AQI9_9EUKA</name>
<organism evidence="1 2">
    <name type="scientific">Carpediemonas membranifera</name>
    <dbReference type="NCBI Taxonomy" id="201153"/>
    <lineage>
        <taxon>Eukaryota</taxon>
        <taxon>Metamonada</taxon>
        <taxon>Carpediemonas-like organisms</taxon>
        <taxon>Carpediemonas</taxon>
    </lineage>
</organism>
<accession>A0A8J6AQI9</accession>
<evidence type="ECO:0000313" key="1">
    <source>
        <dbReference type="EMBL" id="KAG9391471.1"/>
    </source>
</evidence>
<protein>
    <submittedName>
        <fullName evidence="1">Uncharacterized protein</fullName>
    </submittedName>
</protein>
<keyword evidence="2" id="KW-1185">Reference proteome</keyword>
<dbReference type="AlphaFoldDB" id="A0A8J6AQI9"/>
<proteinExistence type="predicted"/>
<gene>
    <name evidence="1" type="ORF">J8273_6231</name>
</gene>